<dbReference type="Proteomes" id="UP000236000">
    <property type="component" value="Unassembled WGS sequence"/>
</dbReference>
<proteinExistence type="predicted"/>
<protein>
    <submittedName>
        <fullName evidence="1">Uncharacterized protein</fullName>
    </submittedName>
</protein>
<comment type="caution">
    <text evidence="1">The sequence shown here is derived from an EMBL/GenBank/DDBJ whole genome shotgun (WGS) entry which is preliminary data.</text>
</comment>
<organism evidence="1 2">
    <name type="scientific">Akkermansia muciniphila</name>
    <dbReference type="NCBI Taxonomy" id="239935"/>
    <lineage>
        <taxon>Bacteria</taxon>
        <taxon>Pseudomonadati</taxon>
        <taxon>Verrucomicrobiota</taxon>
        <taxon>Verrucomicrobiia</taxon>
        <taxon>Verrucomicrobiales</taxon>
        <taxon>Akkermansiaceae</taxon>
        <taxon>Akkermansia</taxon>
    </lineage>
</organism>
<reference evidence="1 2" key="1">
    <citation type="journal article" date="2017" name="BMC Genomics">
        <title>Genome sequencing of 39 Akkermansia muciniphila isolates reveals its population structure, genomic and functional diverisity, and global distribution in mammalian gut microbiotas.</title>
        <authorList>
            <person name="Guo X."/>
            <person name="Li S."/>
            <person name="Zhang J."/>
            <person name="Wu F."/>
            <person name="Li X."/>
            <person name="Wu D."/>
            <person name="Zhang M."/>
            <person name="Ou Z."/>
            <person name="Jie Z."/>
            <person name="Yan Q."/>
            <person name="Li P."/>
            <person name="Yi J."/>
            <person name="Peng Y."/>
        </authorList>
    </citation>
    <scope>NUCLEOTIDE SEQUENCE [LARGE SCALE GENOMIC DNA]</scope>
    <source>
        <strain evidence="1 2">GP24</strain>
    </source>
</reference>
<evidence type="ECO:0000313" key="2">
    <source>
        <dbReference type="Proteomes" id="UP000236000"/>
    </source>
</evidence>
<dbReference type="RefSeq" id="WP_102711798.1">
    <property type="nucleotide sequence ID" value="NZ_PJKA01000003.1"/>
</dbReference>
<accession>A0A2N8HG09</accession>
<name>A0A2N8HG09_9BACT</name>
<dbReference type="EMBL" id="PJKA01000003">
    <property type="protein sequence ID" value="PNC19687.1"/>
    <property type="molecule type" value="Genomic_DNA"/>
</dbReference>
<gene>
    <name evidence="1" type="ORF">CXU22_01350</name>
</gene>
<evidence type="ECO:0000313" key="1">
    <source>
        <dbReference type="EMBL" id="PNC19687.1"/>
    </source>
</evidence>
<dbReference type="AlphaFoldDB" id="A0A2N8HG09"/>
<sequence>MNKIICAIMVSLSGTCFLKGEIAPPETEWKGGRLIYDGVSIKNEVTLPQKGIMYHDEDRLSFNITNATLTMSTRLSKDPKCGREWCYKGIDRIVVKYCGDISDPDDGGTIYFQSPYNHHVWFDSSKYGQWGIIFSRVYIVTRIKNANIEDTKDYGISGEDGSIFFQYVEKMMAEM</sequence>